<organism evidence="1 2">
    <name type="scientific">Chitinophaga pollutisoli</name>
    <dbReference type="NCBI Taxonomy" id="3133966"/>
    <lineage>
        <taxon>Bacteria</taxon>
        <taxon>Pseudomonadati</taxon>
        <taxon>Bacteroidota</taxon>
        <taxon>Chitinophagia</taxon>
        <taxon>Chitinophagales</taxon>
        <taxon>Chitinophagaceae</taxon>
        <taxon>Chitinophaga</taxon>
    </lineage>
</organism>
<protein>
    <submittedName>
        <fullName evidence="1">DUF4230 domain-containing protein</fullName>
    </submittedName>
</protein>
<proteinExistence type="predicted"/>
<reference evidence="2" key="1">
    <citation type="submission" date="2024-03" db="EMBL/GenBank/DDBJ databases">
        <title>Chitinophaga horti sp. nov., isolated from garden soil.</title>
        <authorList>
            <person name="Lee D.S."/>
            <person name="Han D.M."/>
            <person name="Baek J.H."/>
            <person name="Choi D.G."/>
            <person name="Jeon J.H."/>
            <person name="Jeon C.O."/>
        </authorList>
    </citation>
    <scope>NUCLEOTIDE SEQUENCE [LARGE SCALE GENOMIC DNA]</scope>
    <source>
        <strain evidence="2">GPA1</strain>
    </source>
</reference>
<name>A0ABZ2YS46_9BACT</name>
<keyword evidence="2" id="KW-1185">Reference proteome</keyword>
<dbReference type="Pfam" id="PF14014">
    <property type="entry name" value="DUF4230"/>
    <property type="match status" value="1"/>
</dbReference>
<accession>A0ABZ2YS46</accession>
<gene>
    <name evidence="1" type="ORF">WJU16_06150</name>
</gene>
<dbReference type="InterPro" id="IPR025324">
    <property type="entry name" value="DUF4230"/>
</dbReference>
<dbReference type="Proteomes" id="UP001485459">
    <property type="component" value="Chromosome"/>
</dbReference>
<dbReference type="RefSeq" id="WP_341837449.1">
    <property type="nucleotide sequence ID" value="NZ_CP149822.1"/>
</dbReference>
<evidence type="ECO:0000313" key="1">
    <source>
        <dbReference type="EMBL" id="WZN42615.1"/>
    </source>
</evidence>
<dbReference type="EMBL" id="CP149822">
    <property type="protein sequence ID" value="WZN42615.1"/>
    <property type="molecule type" value="Genomic_DNA"/>
</dbReference>
<evidence type="ECO:0000313" key="2">
    <source>
        <dbReference type="Proteomes" id="UP001485459"/>
    </source>
</evidence>
<sequence length="208" mass="23721">MKKILTWAVIILFIIGIFMLGRCTGNRGSSISEKAVNNVLLIREIAELASLEVQGTATFKQSNISNSGEWSDNLKRVFAENTAWVSVPYIAKYGVDTDSTNFHLTVKDTTVFIKLPQPKLLSFELRMNRMETSSRKGWFTFSDDETYTEVQKKLYDTERSQMEENVMNQKQCMNKIIAILRNYYTPLGYEVKVEFTGNDTSLQGPGLE</sequence>